<dbReference type="NCBIfam" id="TIGR01856">
    <property type="entry name" value="hisJ_fam"/>
    <property type="match status" value="1"/>
</dbReference>
<dbReference type="SUPFAM" id="SSF89550">
    <property type="entry name" value="PHP domain-like"/>
    <property type="match status" value="1"/>
</dbReference>
<dbReference type="PANTHER" id="PTHR21039:SF0">
    <property type="entry name" value="HISTIDINOL-PHOSPHATASE"/>
    <property type="match status" value="1"/>
</dbReference>
<dbReference type="RefSeq" id="WP_390624797.1">
    <property type="nucleotide sequence ID" value="NZ_CP018180.1"/>
</dbReference>
<dbReference type="GO" id="GO:0000105">
    <property type="term" value="P:L-histidine biosynthetic process"/>
    <property type="evidence" value="ECO:0007669"/>
    <property type="project" value="UniProtKB-UniRule"/>
</dbReference>
<dbReference type="InterPro" id="IPR010140">
    <property type="entry name" value="Histidinol_P_phosphatase_HisJ"/>
</dbReference>
<comment type="pathway">
    <text evidence="1 8">Amino-acid biosynthesis; L-histidine biosynthesis; L-histidine from 5-phospho-alpha-D-ribose 1-diphosphate: step 8/9.</text>
</comment>
<evidence type="ECO:0000256" key="2">
    <source>
        <dbReference type="ARBA" id="ARBA00009152"/>
    </source>
</evidence>
<evidence type="ECO:0000256" key="1">
    <source>
        <dbReference type="ARBA" id="ARBA00004970"/>
    </source>
</evidence>
<keyword evidence="5 8" id="KW-0378">Hydrolase</keyword>
<dbReference type="EC" id="3.1.3.15" evidence="3 8"/>
<name>A0A3S6QWP1_9LACO</name>
<dbReference type="AlphaFoldDB" id="A0A3S6QWP1"/>
<dbReference type="NCBIfam" id="NF005996">
    <property type="entry name" value="PRK08123.1"/>
    <property type="match status" value="1"/>
</dbReference>
<keyword evidence="4 8" id="KW-0028">Amino-acid biosynthesis</keyword>
<evidence type="ECO:0000256" key="7">
    <source>
        <dbReference type="ARBA" id="ARBA00049158"/>
    </source>
</evidence>
<comment type="similarity">
    <text evidence="2 8">Belongs to the PHP hydrolase family. HisK subfamily.</text>
</comment>
<keyword evidence="6 8" id="KW-0368">Histidine biosynthesis</keyword>
<evidence type="ECO:0000256" key="8">
    <source>
        <dbReference type="RuleBase" id="RU366003"/>
    </source>
</evidence>
<comment type="catalytic activity">
    <reaction evidence="7 8">
        <text>L-histidinol phosphate + H2O = L-histidinol + phosphate</text>
        <dbReference type="Rhea" id="RHEA:14465"/>
        <dbReference type="ChEBI" id="CHEBI:15377"/>
        <dbReference type="ChEBI" id="CHEBI:43474"/>
        <dbReference type="ChEBI" id="CHEBI:57699"/>
        <dbReference type="ChEBI" id="CHEBI:57980"/>
        <dbReference type="EC" id="3.1.3.15"/>
    </reaction>
</comment>
<dbReference type="Pfam" id="PF02811">
    <property type="entry name" value="PHP"/>
    <property type="match status" value="1"/>
</dbReference>
<dbReference type="EMBL" id="CP018180">
    <property type="protein sequence ID" value="AUJ32582.1"/>
    <property type="molecule type" value="Genomic_DNA"/>
</dbReference>
<evidence type="ECO:0000256" key="6">
    <source>
        <dbReference type="ARBA" id="ARBA00023102"/>
    </source>
</evidence>
<dbReference type="GO" id="GO:0005737">
    <property type="term" value="C:cytoplasm"/>
    <property type="evidence" value="ECO:0007669"/>
    <property type="project" value="TreeGrafter"/>
</dbReference>
<dbReference type="CDD" id="cd12110">
    <property type="entry name" value="PHP_HisPPase_Hisj_like"/>
    <property type="match status" value="1"/>
</dbReference>
<evidence type="ECO:0000313" key="10">
    <source>
        <dbReference type="EMBL" id="AUJ32582.1"/>
    </source>
</evidence>
<dbReference type="KEGG" id="lng:BSQ50_08570"/>
<dbReference type="GO" id="GO:0004401">
    <property type="term" value="F:histidinol-phosphatase activity"/>
    <property type="evidence" value="ECO:0007669"/>
    <property type="project" value="UniProtKB-UniRule"/>
</dbReference>
<evidence type="ECO:0000313" key="11">
    <source>
        <dbReference type="Proteomes" id="UP000324497"/>
    </source>
</evidence>
<dbReference type="Proteomes" id="UP000324497">
    <property type="component" value="Chromosome"/>
</dbReference>
<feature type="domain" description="PHP" evidence="9">
    <location>
        <begin position="5"/>
        <end position="226"/>
    </location>
</feature>
<gene>
    <name evidence="10" type="ORF">BSQ50_08570</name>
</gene>
<dbReference type="PANTHER" id="PTHR21039">
    <property type="entry name" value="HISTIDINOL PHOSPHATASE-RELATED"/>
    <property type="match status" value="1"/>
</dbReference>
<accession>A0A3S6QWP1</accession>
<sequence>MTKIDGHTHTELCPHGSGEKTAAMIERAIQLGFDNYCITEHAPLPQRFVTDYRGDPAGLTTASLSWKQLDEYFLLTDQLKKFYHAQIKISVGFEVDYLPGYETEIKEFLNQVGPKTEQNILSIHFMPGKEAGLWCVDYTTTDFAAGFSQWFDHPQELYRRYLRLVLQEVTTDLGEFSPQRLGHLNLIQKYQDYFHFPNEFDQENLELIHEILLSIKQQHRELDFNTAGLYKPYCNDFYPGKQITRMAQQMGIPLVFGSDAHAIVEVGRGWHLQSSYKH</sequence>
<dbReference type="Pfam" id="PF13263">
    <property type="entry name" value="PHP_C"/>
    <property type="match status" value="1"/>
</dbReference>
<proteinExistence type="inferred from homology"/>
<protein>
    <recommendedName>
        <fullName evidence="3 8">Histidinol-phosphatase</fullName>
        <shortName evidence="8">HolPase</shortName>
        <ecNumber evidence="3 8">3.1.3.15</ecNumber>
    </recommendedName>
</protein>
<dbReference type="InterPro" id="IPR016195">
    <property type="entry name" value="Pol/histidinol_Pase-like"/>
</dbReference>
<evidence type="ECO:0000259" key="9">
    <source>
        <dbReference type="Pfam" id="PF02811"/>
    </source>
</evidence>
<evidence type="ECO:0000256" key="4">
    <source>
        <dbReference type="ARBA" id="ARBA00022605"/>
    </source>
</evidence>
<dbReference type="Gene3D" id="3.20.20.140">
    <property type="entry name" value="Metal-dependent hydrolases"/>
    <property type="match status" value="1"/>
</dbReference>
<dbReference type="InterPro" id="IPR004013">
    <property type="entry name" value="PHP_dom"/>
</dbReference>
<dbReference type="GeneID" id="78520835"/>
<keyword evidence="11" id="KW-1185">Reference proteome</keyword>
<reference evidence="10 11" key="1">
    <citation type="submission" date="2016-11" db="EMBL/GenBank/DDBJ databases">
        <title>Interaction between Lactobacillus species and yeast in water kefir.</title>
        <authorList>
            <person name="Behr J."/>
            <person name="Xu D."/>
            <person name="Vogel R.F."/>
        </authorList>
    </citation>
    <scope>NUCLEOTIDE SEQUENCE [LARGE SCALE GENOMIC DNA]</scope>
    <source>
        <strain evidence="10 11">TMW 1.1827</strain>
    </source>
</reference>
<evidence type="ECO:0000256" key="3">
    <source>
        <dbReference type="ARBA" id="ARBA00013085"/>
    </source>
</evidence>
<evidence type="ECO:0000256" key="5">
    <source>
        <dbReference type="ARBA" id="ARBA00022801"/>
    </source>
</evidence>
<dbReference type="UniPathway" id="UPA00031">
    <property type="reaction ID" value="UER00013"/>
</dbReference>
<organism evidence="10 11">
    <name type="scientific">Liquorilactobacillus nagelii</name>
    <dbReference type="NCBI Taxonomy" id="82688"/>
    <lineage>
        <taxon>Bacteria</taxon>
        <taxon>Bacillati</taxon>
        <taxon>Bacillota</taxon>
        <taxon>Bacilli</taxon>
        <taxon>Lactobacillales</taxon>
        <taxon>Lactobacillaceae</taxon>
        <taxon>Liquorilactobacillus</taxon>
    </lineage>
</organism>